<sequence>MTSSKKVVLLGHFGVGKTSLFRRFIDNAFSEDYKVTLGVQIKKKVVELPNGKELSMIIWDTEGHTDIEDTRKSYLLGSHAFIYVFDSTREETYKNINEDLAYLTNIHSKVLIKVIGNKIDLIKEKTAKDQLKALNINVDCFTSAKTNKNVHEFFLDLANELTS</sequence>
<dbReference type="FunFam" id="3.40.50.300:FF:001447">
    <property type="entry name" value="Ras-related protein Rab-1B"/>
    <property type="match status" value="1"/>
</dbReference>
<dbReference type="SMART" id="SM00173">
    <property type="entry name" value="RAS"/>
    <property type="match status" value="1"/>
</dbReference>
<dbReference type="SUPFAM" id="SSF52540">
    <property type="entry name" value="P-loop containing nucleoside triphosphate hydrolases"/>
    <property type="match status" value="1"/>
</dbReference>
<dbReference type="PANTHER" id="PTHR47978">
    <property type="match status" value="1"/>
</dbReference>
<keyword evidence="3" id="KW-1185">Reference proteome</keyword>
<accession>A0A5S5CAK1</accession>
<dbReference type="InterPro" id="IPR001806">
    <property type="entry name" value="Small_GTPase"/>
</dbReference>
<dbReference type="GO" id="GO:0005525">
    <property type="term" value="F:GTP binding"/>
    <property type="evidence" value="ECO:0007669"/>
    <property type="project" value="InterPro"/>
</dbReference>
<evidence type="ECO:0000313" key="3">
    <source>
        <dbReference type="Proteomes" id="UP000324376"/>
    </source>
</evidence>
<dbReference type="CDD" id="cd00154">
    <property type="entry name" value="Rab"/>
    <property type="match status" value="1"/>
</dbReference>
<protein>
    <submittedName>
        <fullName evidence="2">Small GTP-binding protein</fullName>
    </submittedName>
</protein>
<evidence type="ECO:0000313" key="2">
    <source>
        <dbReference type="EMBL" id="TYP76169.1"/>
    </source>
</evidence>
<comment type="caution">
    <text evidence="2">The sequence shown here is derived from an EMBL/GenBank/DDBJ whole genome shotgun (WGS) entry which is preliminary data.</text>
</comment>
<dbReference type="InterPro" id="IPR005225">
    <property type="entry name" value="Small_GTP-bd"/>
</dbReference>
<dbReference type="EMBL" id="VNHU01000002">
    <property type="protein sequence ID" value="TYP76169.1"/>
    <property type="molecule type" value="Genomic_DNA"/>
</dbReference>
<organism evidence="2 3">
    <name type="scientific">Aquimarina intermedia</name>
    <dbReference type="NCBI Taxonomy" id="350814"/>
    <lineage>
        <taxon>Bacteria</taxon>
        <taxon>Pseudomonadati</taxon>
        <taxon>Bacteroidota</taxon>
        <taxon>Flavobacteriia</taxon>
        <taxon>Flavobacteriales</taxon>
        <taxon>Flavobacteriaceae</taxon>
        <taxon>Aquimarina</taxon>
    </lineage>
</organism>
<dbReference type="NCBIfam" id="TIGR00231">
    <property type="entry name" value="small_GTP"/>
    <property type="match status" value="1"/>
</dbReference>
<reference evidence="2 3" key="1">
    <citation type="submission" date="2019-07" db="EMBL/GenBank/DDBJ databases">
        <title>Genomic Encyclopedia of Archaeal and Bacterial Type Strains, Phase II (KMG-II): from individual species to whole genera.</title>
        <authorList>
            <person name="Goeker M."/>
        </authorList>
    </citation>
    <scope>NUCLEOTIDE SEQUENCE [LARGE SCALE GENOMIC DNA]</scope>
    <source>
        <strain evidence="2 3">DSM 17527</strain>
    </source>
</reference>
<dbReference type="AlphaFoldDB" id="A0A5S5CAK1"/>
<dbReference type="Proteomes" id="UP000324376">
    <property type="component" value="Unassembled WGS sequence"/>
</dbReference>
<dbReference type="Gene3D" id="3.40.50.300">
    <property type="entry name" value="P-loop containing nucleotide triphosphate hydrolases"/>
    <property type="match status" value="1"/>
</dbReference>
<dbReference type="PRINTS" id="PR00449">
    <property type="entry name" value="RASTRNSFRMNG"/>
</dbReference>
<dbReference type="InterPro" id="IPR027417">
    <property type="entry name" value="P-loop_NTPase"/>
</dbReference>
<evidence type="ECO:0000256" key="1">
    <source>
        <dbReference type="ARBA" id="ARBA00022741"/>
    </source>
</evidence>
<dbReference type="Pfam" id="PF00071">
    <property type="entry name" value="Ras"/>
    <property type="match status" value="1"/>
</dbReference>
<gene>
    <name evidence="2" type="ORF">BD809_102386</name>
</gene>
<dbReference type="RefSeq" id="WP_148781765.1">
    <property type="nucleotide sequence ID" value="NZ_VNHU01000002.1"/>
</dbReference>
<keyword evidence="1" id="KW-0547">Nucleotide-binding</keyword>
<dbReference type="SMART" id="SM00175">
    <property type="entry name" value="RAB"/>
    <property type="match status" value="1"/>
</dbReference>
<name>A0A5S5CAK1_9FLAO</name>
<dbReference type="OrthoDB" id="7957980at2"/>
<dbReference type="GO" id="GO:0003924">
    <property type="term" value="F:GTPase activity"/>
    <property type="evidence" value="ECO:0007669"/>
    <property type="project" value="InterPro"/>
</dbReference>
<dbReference type="PROSITE" id="PS51419">
    <property type="entry name" value="RAB"/>
    <property type="match status" value="1"/>
</dbReference>
<dbReference type="SMART" id="SM00174">
    <property type="entry name" value="RHO"/>
    <property type="match status" value="1"/>
</dbReference>
<proteinExistence type="predicted"/>